<name>A0A6A6GQW1_9PEZI</name>
<protein>
    <submittedName>
        <fullName evidence="2">Uncharacterized protein</fullName>
    </submittedName>
</protein>
<sequence>MNGSGIVPHQYHKGQSAQLYHWETLPQRLPAGKLLRNSAMSPPEMTRRHQTSRHTQGAAGCAGQAALRSPRGSRSPRPDSTTAAWEASLKKAADKLEEVLQYRPNDASNAAFRTRAAHGAIAVAYCIRSTGSTISVDLSPMNLTNTQMQNKSRDPDPAFPRVLPRSVSSEDKGSGGAPLHRAVPV</sequence>
<feature type="region of interest" description="Disordered" evidence="1">
    <location>
        <begin position="145"/>
        <end position="185"/>
    </location>
</feature>
<reference evidence="3" key="1">
    <citation type="journal article" date="2020" name="Stud. Mycol.">
        <title>101 Dothideomycetes genomes: A test case for predicting lifestyles and emergence of pathogens.</title>
        <authorList>
            <person name="Haridas S."/>
            <person name="Albert R."/>
            <person name="Binder M."/>
            <person name="Bloem J."/>
            <person name="LaButti K."/>
            <person name="Salamov A."/>
            <person name="Andreopoulos B."/>
            <person name="Baker S."/>
            <person name="Barry K."/>
            <person name="Bills G."/>
            <person name="Bluhm B."/>
            <person name="Cannon C."/>
            <person name="Castanera R."/>
            <person name="Culley D."/>
            <person name="Daum C."/>
            <person name="Ezra D."/>
            <person name="Gonzalez J."/>
            <person name="Henrissat B."/>
            <person name="Kuo A."/>
            <person name="Liang C."/>
            <person name="Lipzen A."/>
            <person name="Lutzoni F."/>
            <person name="Magnuson J."/>
            <person name="Mondo S."/>
            <person name="Nolan M."/>
            <person name="Ohm R."/>
            <person name="Pangilinan J."/>
            <person name="Park H.-J."/>
            <person name="Ramirez L."/>
            <person name="Alfaro M."/>
            <person name="Sun H."/>
            <person name="Tritt A."/>
            <person name="Yoshinaga Y."/>
            <person name="Zwiers L.-H."/>
            <person name="Turgeon B."/>
            <person name="Goodwin S."/>
            <person name="Spatafora J."/>
            <person name="Crous P."/>
            <person name="Grigoriev I."/>
        </authorList>
    </citation>
    <scope>NUCLEOTIDE SEQUENCE [LARGE SCALE GENOMIC DNA]</scope>
    <source>
        <strain evidence="3">CECT 20119</strain>
    </source>
</reference>
<evidence type="ECO:0000256" key="1">
    <source>
        <dbReference type="SAM" id="MobiDB-lite"/>
    </source>
</evidence>
<dbReference type="Proteomes" id="UP000799538">
    <property type="component" value="Unassembled WGS sequence"/>
</dbReference>
<keyword evidence="3" id="KW-1185">Reference proteome</keyword>
<dbReference type="EMBL" id="ML992501">
    <property type="protein sequence ID" value="KAF2227978.1"/>
    <property type="molecule type" value="Genomic_DNA"/>
</dbReference>
<proteinExistence type="predicted"/>
<gene>
    <name evidence="2" type="ORF">BDZ85DRAFT_292981</name>
</gene>
<organism evidence="2 3">
    <name type="scientific">Elsinoe ampelina</name>
    <dbReference type="NCBI Taxonomy" id="302913"/>
    <lineage>
        <taxon>Eukaryota</taxon>
        <taxon>Fungi</taxon>
        <taxon>Dikarya</taxon>
        <taxon>Ascomycota</taxon>
        <taxon>Pezizomycotina</taxon>
        <taxon>Dothideomycetes</taxon>
        <taxon>Dothideomycetidae</taxon>
        <taxon>Myriangiales</taxon>
        <taxon>Elsinoaceae</taxon>
        <taxon>Elsinoe</taxon>
    </lineage>
</organism>
<feature type="region of interest" description="Disordered" evidence="1">
    <location>
        <begin position="37"/>
        <end position="81"/>
    </location>
</feature>
<evidence type="ECO:0000313" key="3">
    <source>
        <dbReference type="Proteomes" id="UP000799538"/>
    </source>
</evidence>
<dbReference type="AlphaFoldDB" id="A0A6A6GQW1"/>
<accession>A0A6A6GQW1</accession>
<feature type="compositionally biased region" description="Low complexity" evidence="1">
    <location>
        <begin position="56"/>
        <end position="80"/>
    </location>
</feature>
<evidence type="ECO:0000313" key="2">
    <source>
        <dbReference type="EMBL" id="KAF2227978.1"/>
    </source>
</evidence>